<accession>B8HJD6</accession>
<protein>
    <submittedName>
        <fullName evidence="1">Transcriptional regulator, BadM/Rrf2 family</fullName>
    </submittedName>
</protein>
<dbReference type="GO" id="GO:0003700">
    <property type="term" value="F:DNA-binding transcription factor activity"/>
    <property type="evidence" value="ECO:0007669"/>
    <property type="project" value="TreeGrafter"/>
</dbReference>
<dbReference type="KEGG" id="ach:Achl_4583"/>
<dbReference type="Pfam" id="PF02082">
    <property type="entry name" value="Rrf2"/>
    <property type="match status" value="1"/>
</dbReference>
<dbReference type="PROSITE" id="PS01332">
    <property type="entry name" value="HTH_RRF2_1"/>
    <property type="match status" value="1"/>
</dbReference>
<keyword evidence="2" id="KW-1185">Reference proteome</keyword>
<geneLocation type="plasmid" evidence="1 2">
    <name>pACHL02</name>
</geneLocation>
<gene>
    <name evidence="1" type="ordered locus">Achl_4583</name>
</gene>
<dbReference type="HOGENOM" id="CLU_107144_1_0_11"/>
<dbReference type="PANTHER" id="PTHR33221:SF13">
    <property type="entry name" value="TRANSCRIPTIONAL REGULATOR-RELATED"/>
    <property type="match status" value="1"/>
</dbReference>
<dbReference type="NCBIfam" id="TIGR00738">
    <property type="entry name" value="rrf2_super"/>
    <property type="match status" value="1"/>
</dbReference>
<evidence type="ECO:0000313" key="1">
    <source>
        <dbReference type="EMBL" id="ACL42534.1"/>
    </source>
</evidence>
<dbReference type="PROSITE" id="PS51197">
    <property type="entry name" value="HTH_RRF2_2"/>
    <property type="match status" value="1"/>
</dbReference>
<dbReference type="GO" id="GO:0005829">
    <property type="term" value="C:cytosol"/>
    <property type="evidence" value="ECO:0007669"/>
    <property type="project" value="TreeGrafter"/>
</dbReference>
<proteinExistence type="predicted"/>
<dbReference type="eggNOG" id="COG1959">
    <property type="taxonomic scope" value="Bacteria"/>
</dbReference>
<organism evidence="1 2">
    <name type="scientific">Pseudarthrobacter chlorophenolicus (strain ATCC 700700 / DSM 12829 / CIP 107037 / JCM 12360 / KCTC 9906 / NCIMB 13794 / A6)</name>
    <name type="common">Arthrobacter chlorophenolicus</name>
    <dbReference type="NCBI Taxonomy" id="452863"/>
    <lineage>
        <taxon>Bacteria</taxon>
        <taxon>Bacillati</taxon>
        <taxon>Actinomycetota</taxon>
        <taxon>Actinomycetes</taxon>
        <taxon>Micrococcales</taxon>
        <taxon>Micrococcaceae</taxon>
        <taxon>Pseudarthrobacter</taxon>
    </lineage>
</organism>
<dbReference type="Proteomes" id="UP000002505">
    <property type="component" value="Plasmid pACHL02"/>
</dbReference>
<evidence type="ECO:0000313" key="2">
    <source>
        <dbReference type="Proteomes" id="UP000002505"/>
    </source>
</evidence>
<dbReference type="InterPro" id="IPR000944">
    <property type="entry name" value="Tscrpt_reg_Rrf2"/>
</dbReference>
<dbReference type="Gene3D" id="1.10.10.10">
    <property type="entry name" value="Winged helix-like DNA-binding domain superfamily/Winged helix DNA-binding domain"/>
    <property type="match status" value="1"/>
</dbReference>
<sequence>MDDMKLSGGVEWAIHCCVVLSRMDGAVPAGKLAGLHDVSSSYLAKQMQALSRGGLVRSLQGHAGGYVLTRPADQISILDVVQAVEGKQPLFVCTEIRQRGPLGTPPEKCLTHCPIAIAMMTAETAWRDSLNKITIGDLAHQVSSTSGPETFQTIQHWFAGATVP</sequence>
<dbReference type="InterPro" id="IPR030489">
    <property type="entry name" value="TR_Rrf2-type_CS"/>
</dbReference>
<dbReference type="EMBL" id="CP001343">
    <property type="protein sequence ID" value="ACL42534.1"/>
    <property type="molecule type" value="Genomic_DNA"/>
</dbReference>
<dbReference type="InterPro" id="IPR036388">
    <property type="entry name" value="WH-like_DNA-bd_sf"/>
</dbReference>
<dbReference type="SUPFAM" id="SSF46785">
    <property type="entry name" value="Winged helix' DNA-binding domain"/>
    <property type="match status" value="1"/>
</dbReference>
<dbReference type="InterPro" id="IPR036390">
    <property type="entry name" value="WH_DNA-bd_sf"/>
</dbReference>
<dbReference type="PANTHER" id="PTHR33221">
    <property type="entry name" value="WINGED HELIX-TURN-HELIX TRANSCRIPTIONAL REGULATOR, RRF2 FAMILY"/>
    <property type="match status" value="1"/>
</dbReference>
<name>B8HJD6_PSECP</name>
<dbReference type="AlphaFoldDB" id="B8HJD6"/>
<reference evidence="1" key="1">
    <citation type="submission" date="2009-01" db="EMBL/GenBank/DDBJ databases">
        <title>Complete sequence of plasmid2 of Arthrobacter chlorophenolicus A6.</title>
        <authorList>
            <consortium name="US DOE Joint Genome Institute"/>
            <person name="Lucas S."/>
            <person name="Copeland A."/>
            <person name="Lapidus A."/>
            <person name="Glavina del Rio T."/>
            <person name="Tice H."/>
            <person name="Bruce D."/>
            <person name="Goodwin L."/>
            <person name="Pitluck S."/>
            <person name="Goltsman E."/>
            <person name="Clum A."/>
            <person name="Larimer F."/>
            <person name="Land M."/>
            <person name="Hauser L."/>
            <person name="Kyrpides N."/>
            <person name="Mikhailova N."/>
            <person name="Jansson J."/>
            <person name="Richardson P."/>
        </authorList>
    </citation>
    <scope>NUCLEOTIDE SEQUENCE [LARGE SCALE GENOMIC DNA]</scope>
    <source>
        <strain evidence="1">A6</strain>
        <plasmid evidence="1">pACHL02</plasmid>
    </source>
</reference>
<keyword evidence="1" id="KW-0614">Plasmid</keyword>